<dbReference type="RefSeq" id="WP_059750071.1">
    <property type="nucleotide sequence ID" value="NZ_LOXM01000062.1"/>
</dbReference>
<dbReference type="OrthoDB" id="9803101at2"/>
<dbReference type="Proteomes" id="UP000064029">
    <property type="component" value="Unassembled WGS sequence"/>
</dbReference>
<evidence type="ECO:0000313" key="2">
    <source>
        <dbReference type="Proteomes" id="UP000064029"/>
    </source>
</evidence>
<dbReference type="PANTHER" id="PTHR43857:SF1">
    <property type="entry name" value="YJGH FAMILY PROTEIN"/>
    <property type="match status" value="1"/>
</dbReference>
<dbReference type="InterPro" id="IPR035959">
    <property type="entry name" value="RutC-like_sf"/>
</dbReference>
<evidence type="ECO:0008006" key="3">
    <source>
        <dbReference type="Google" id="ProtNLM"/>
    </source>
</evidence>
<dbReference type="Gene3D" id="3.30.1330.40">
    <property type="entry name" value="RutC-like"/>
    <property type="match status" value="1"/>
</dbReference>
<evidence type="ECO:0000313" key="1">
    <source>
        <dbReference type="EMBL" id="KVG72205.1"/>
    </source>
</evidence>
<dbReference type="EMBL" id="LOXM01000062">
    <property type="protein sequence ID" value="KVG72205.1"/>
    <property type="molecule type" value="Genomic_DNA"/>
</dbReference>
<proteinExistence type="predicted"/>
<dbReference type="CDD" id="cd00448">
    <property type="entry name" value="YjgF_YER057c_UK114_family"/>
    <property type="match status" value="1"/>
</dbReference>
<accession>A0A103RQL0</accession>
<organism evidence="1 2">
    <name type="scientific">Burkholderia ubonensis</name>
    <dbReference type="NCBI Taxonomy" id="101571"/>
    <lineage>
        <taxon>Bacteria</taxon>
        <taxon>Pseudomonadati</taxon>
        <taxon>Pseudomonadota</taxon>
        <taxon>Betaproteobacteria</taxon>
        <taxon>Burkholderiales</taxon>
        <taxon>Burkholderiaceae</taxon>
        <taxon>Burkholderia</taxon>
        <taxon>Burkholderia cepacia complex</taxon>
    </lineage>
</organism>
<name>A0A103RQL0_9BURK</name>
<protein>
    <recommendedName>
        <fullName evidence="3">RidA family protein</fullName>
    </recommendedName>
</protein>
<dbReference type="InterPro" id="IPR006175">
    <property type="entry name" value="YjgF/YER057c/UK114"/>
</dbReference>
<dbReference type="Pfam" id="PF01042">
    <property type="entry name" value="Ribonuc_L-PSP"/>
    <property type="match status" value="1"/>
</dbReference>
<comment type="caution">
    <text evidence="1">The sequence shown here is derived from an EMBL/GenBank/DDBJ whole genome shotgun (WGS) entry which is preliminary data.</text>
</comment>
<sequence>MPRKTLQPSTLFSSKPWGFSQVVISEPGRIVNVAGQVAWDADGNQNVQGLEGQFRQTLKQVFIAVEAAGGTQEDIQILRFYIPHFKTGEDADLIAKILVEIFGDINPPASSWIGVKALAQPEFLIEVEAMAVIPAK</sequence>
<dbReference type="SUPFAM" id="SSF55298">
    <property type="entry name" value="YjgF-like"/>
    <property type="match status" value="1"/>
</dbReference>
<gene>
    <name evidence="1" type="ORF">WJ33_18930</name>
</gene>
<dbReference type="PANTHER" id="PTHR43857">
    <property type="entry name" value="BLR7761 PROTEIN"/>
    <property type="match status" value="1"/>
</dbReference>
<reference evidence="1 2" key="1">
    <citation type="submission" date="2015-11" db="EMBL/GenBank/DDBJ databases">
        <title>Expanding the genomic diversity of Burkholderia species for the development of highly accurate diagnostics.</title>
        <authorList>
            <person name="Sahl J."/>
            <person name="Keim P."/>
            <person name="Wagner D."/>
        </authorList>
    </citation>
    <scope>NUCLEOTIDE SEQUENCE [LARGE SCALE GENOMIC DNA]</scope>
    <source>
        <strain evidence="1 2">MSMB2036</strain>
    </source>
</reference>
<dbReference type="AlphaFoldDB" id="A0A103RQL0"/>